<organism evidence="3 4">
    <name type="scientific">Corchorus olitorius</name>
    <dbReference type="NCBI Taxonomy" id="93759"/>
    <lineage>
        <taxon>Eukaryota</taxon>
        <taxon>Viridiplantae</taxon>
        <taxon>Streptophyta</taxon>
        <taxon>Embryophyta</taxon>
        <taxon>Tracheophyta</taxon>
        <taxon>Spermatophyta</taxon>
        <taxon>Magnoliopsida</taxon>
        <taxon>eudicotyledons</taxon>
        <taxon>Gunneridae</taxon>
        <taxon>Pentapetalae</taxon>
        <taxon>rosids</taxon>
        <taxon>malvids</taxon>
        <taxon>Malvales</taxon>
        <taxon>Malvaceae</taxon>
        <taxon>Grewioideae</taxon>
        <taxon>Apeibeae</taxon>
        <taxon>Corchorus</taxon>
    </lineage>
</organism>
<dbReference type="PANTHER" id="PTHR31301:SF21">
    <property type="entry name" value="LOB DOMAIN-CONTAINING PROTEIN 27-RELATED"/>
    <property type="match status" value="1"/>
</dbReference>
<evidence type="ECO:0000256" key="1">
    <source>
        <dbReference type="ARBA" id="ARBA00005474"/>
    </source>
</evidence>
<dbReference type="AlphaFoldDB" id="A0A1R3GGP0"/>
<reference evidence="4" key="1">
    <citation type="submission" date="2013-09" db="EMBL/GenBank/DDBJ databases">
        <title>Corchorus olitorius genome sequencing.</title>
        <authorList>
            <person name="Alam M."/>
            <person name="Haque M.S."/>
            <person name="Islam M.S."/>
            <person name="Emdad E.M."/>
            <person name="Islam M.M."/>
            <person name="Ahmed B."/>
            <person name="Halim A."/>
            <person name="Hossen Q.M.M."/>
            <person name="Hossain M.Z."/>
            <person name="Ahmed R."/>
            <person name="Khan M.M."/>
            <person name="Islam R."/>
            <person name="Rashid M.M."/>
            <person name="Khan S.A."/>
            <person name="Rahman M.S."/>
            <person name="Alam M."/>
            <person name="Yahiya A.S."/>
            <person name="Khan M.S."/>
            <person name="Azam M.S."/>
            <person name="Haque T."/>
            <person name="Lashkar M.Z.H."/>
            <person name="Akhand A.I."/>
            <person name="Morshed G."/>
            <person name="Roy S."/>
            <person name="Uddin K.S."/>
            <person name="Rabeya T."/>
            <person name="Hossain A.S."/>
            <person name="Chowdhury A."/>
            <person name="Snigdha A.R."/>
            <person name="Mortoza M.S."/>
            <person name="Matin S.A."/>
            <person name="Hoque S.M.E."/>
            <person name="Islam M.K."/>
            <person name="Roy D.K."/>
            <person name="Haider R."/>
            <person name="Moosa M.M."/>
            <person name="Elias S.M."/>
            <person name="Hasan A.M."/>
            <person name="Jahan S."/>
            <person name="Shafiuddin M."/>
            <person name="Mahmood N."/>
            <person name="Shommy N.S."/>
        </authorList>
    </citation>
    <scope>NUCLEOTIDE SEQUENCE [LARGE SCALE GENOMIC DNA]</scope>
    <source>
        <strain evidence="4">cv. O-4</strain>
    </source>
</reference>
<feature type="domain" description="LOB" evidence="2">
    <location>
        <begin position="15"/>
        <end position="116"/>
    </location>
</feature>
<proteinExistence type="inferred from homology"/>
<comment type="caution">
    <text evidence="3">The sequence shown here is derived from an EMBL/GenBank/DDBJ whole genome shotgun (WGS) entry which is preliminary data.</text>
</comment>
<dbReference type="OrthoDB" id="1893065at2759"/>
<sequence>MTHKSGKGTGSSSSSACAACKFQRRKCIPDCPLAPYFPADQPKIFQNAHKLFGVSNLLKLLKSLDPAQHAEAMRSIKYQANARDLFPVHGCVGVISQLNYQIRLLQEEFHLVNAQLEMYMYRQQYHPNISSISMADNVHLPNSQLQLGMPLPAAVTDANTLPLFNQLPHPYTDSAAAALSSYSNTNSNSNNVGYSSTSCIHGSNINQHPFVPNNINSSCSMAIQSHHPLSLPLQQEQLVQDYDEIHHFFDSIDDRQSYIESKEAYDCSSEESIMKDTTQSMEHVAENELKSAAACFSLTSVSSIK</sequence>
<dbReference type="EMBL" id="AWUE01022612">
    <property type="protein sequence ID" value="OMO57244.1"/>
    <property type="molecule type" value="Genomic_DNA"/>
</dbReference>
<dbReference type="PANTHER" id="PTHR31301">
    <property type="entry name" value="LOB DOMAIN-CONTAINING PROTEIN 4-RELATED"/>
    <property type="match status" value="1"/>
</dbReference>
<protein>
    <recommendedName>
        <fullName evidence="2">LOB domain-containing protein</fullName>
    </recommendedName>
</protein>
<evidence type="ECO:0000313" key="3">
    <source>
        <dbReference type="EMBL" id="OMO57244.1"/>
    </source>
</evidence>
<accession>A0A1R3GGP0</accession>
<dbReference type="Pfam" id="PF03195">
    <property type="entry name" value="LOB"/>
    <property type="match status" value="1"/>
</dbReference>
<comment type="similarity">
    <text evidence="1">Belongs to the LOB domain-containing protein family.</text>
</comment>
<dbReference type="InterPro" id="IPR004883">
    <property type="entry name" value="LOB"/>
</dbReference>
<keyword evidence="4" id="KW-1185">Reference proteome</keyword>
<dbReference type="Proteomes" id="UP000187203">
    <property type="component" value="Unassembled WGS sequence"/>
</dbReference>
<evidence type="ECO:0000313" key="4">
    <source>
        <dbReference type="Proteomes" id="UP000187203"/>
    </source>
</evidence>
<name>A0A1R3GGP0_9ROSI</name>
<gene>
    <name evidence="3" type="ORF">COLO4_35466</name>
</gene>
<evidence type="ECO:0000259" key="2">
    <source>
        <dbReference type="PROSITE" id="PS50891"/>
    </source>
</evidence>
<dbReference type="PROSITE" id="PS50891">
    <property type="entry name" value="LOB"/>
    <property type="match status" value="1"/>
</dbReference>
<dbReference type="STRING" id="93759.A0A1R3GGP0"/>